<comment type="caution">
    <text evidence="1">The sequence shown here is derived from an EMBL/GenBank/DDBJ whole genome shotgun (WGS) entry which is preliminary data.</text>
</comment>
<evidence type="ECO:0000313" key="2">
    <source>
        <dbReference type="Proteomes" id="UP000790377"/>
    </source>
</evidence>
<proteinExistence type="predicted"/>
<evidence type="ECO:0000313" key="1">
    <source>
        <dbReference type="EMBL" id="KAH7908324.1"/>
    </source>
</evidence>
<gene>
    <name evidence="1" type="ORF">BJ138DRAFT_1013043</name>
</gene>
<dbReference type="EMBL" id="MU267830">
    <property type="protein sequence ID" value="KAH7908324.1"/>
    <property type="molecule type" value="Genomic_DNA"/>
</dbReference>
<reference evidence="1" key="1">
    <citation type="journal article" date="2021" name="New Phytol.">
        <title>Evolutionary innovations through gain and loss of genes in the ectomycorrhizal Boletales.</title>
        <authorList>
            <person name="Wu G."/>
            <person name="Miyauchi S."/>
            <person name="Morin E."/>
            <person name="Kuo A."/>
            <person name="Drula E."/>
            <person name="Varga T."/>
            <person name="Kohler A."/>
            <person name="Feng B."/>
            <person name="Cao Y."/>
            <person name="Lipzen A."/>
            <person name="Daum C."/>
            <person name="Hundley H."/>
            <person name="Pangilinan J."/>
            <person name="Johnson J."/>
            <person name="Barry K."/>
            <person name="LaButti K."/>
            <person name="Ng V."/>
            <person name="Ahrendt S."/>
            <person name="Min B."/>
            <person name="Choi I.G."/>
            <person name="Park H."/>
            <person name="Plett J.M."/>
            <person name="Magnuson J."/>
            <person name="Spatafora J.W."/>
            <person name="Nagy L.G."/>
            <person name="Henrissat B."/>
            <person name="Grigoriev I.V."/>
            <person name="Yang Z.L."/>
            <person name="Xu J."/>
            <person name="Martin F.M."/>
        </authorList>
    </citation>
    <scope>NUCLEOTIDE SEQUENCE</scope>
    <source>
        <strain evidence="1">ATCC 28755</strain>
    </source>
</reference>
<name>A0ACB8A511_9AGAM</name>
<dbReference type="Proteomes" id="UP000790377">
    <property type="component" value="Unassembled WGS sequence"/>
</dbReference>
<accession>A0ACB8A511</accession>
<feature type="non-terminal residue" evidence="1">
    <location>
        <position position="277"/>
    </location>
</feature>
<protein>
    <submittedName>
        <fullName evidence="1">Heterokaryon incompatibility protein-domain-containing protein</fullName>
    </submittedName>
</protein>
<organism evidence="1 2">
    <name type="scientific">Hygrophoropsis aurantiaca</name>
    <dbReference type="NCBI Taxonomy" id="72124"/>
    <lineage>
        <taxon>Eukaryota</taxon>
        <taxon>Fungi</taxon>
        <taxon>Dikarya</taxon>
        <taxon>Basidiomycota</taxon>
        <taxon>Agaricomycotina</taxon>
        <taxon>Agaricomycetes</taxon>
        <taxon>Agaricomycetidae</taxon>
        <taxon>Boletales</taxon>
        <taxon>Coniophorineae</taxon>
        <taxon>Hygrophoropsidaceae</taxon>
        <taxon>Hygrophoropsis</taxon>
    </lineage>
</organism>
<sequence length="277" mass="31939">MSEQYKALLLLTTPQLAQTQTLYIKEVVRKYFEYAMLSHRWEDEEPVFRDIQGDVYLMEEPAGVKKLQRFCRTAKTLGFQWAWSDTCCIDKDSSANLAECIASMFLWYRNSAITIVYLSDVNSSSGDALKGSLWFTRGWTLQELLAPRFIQFYKADWTLYFGGQEVNHKNVDRMLDLLETATGVDKKFIVNFSPGVENARARLRWAHKRKTLKEEDIAYSLMGIFDIQITVEYGVQARAFGRLLMEIVGRSGDITLFDWVGQGSRLNTCLPAHPKCY</sequence>
<keyword evidence="2" id="KW-1185">Reference proteome</keyword>